<name>A0A9Q3H7L8_9BASI</name>
<evidence type="ECO:0000313" key="2">
    <source>
        <dbReference type="EMBL" id="MBW0492085.1"/>
    </source>
</evidence>
<sequence length="398" mass="45059">MPTEIREVIPQFSSTTPLLVWLAFFCAVPDLSYVLSASKALTADSLFISVDPLKFIMMPNFRSLAVSYSLILALFNVKYISSETKTRVASKPEPDFHAHLGSQFAVIFGASYCDDAHPRPPKYAGTLKGAPYFQGRASNGKVFVEYLAQKTLTGHNISLFNYAYIGSTISNTIVTVSAPTLTEQINTYLDDVSHKRVQHDPTKRLLYCSWFGINDVTQIWTELVKQASNHSHATPEDFRLATRRVNEKVADMISKIEALQKNPDITKPQSDFLLILLPPLEIVPNLYYQARDLAKRSTDLTAKYLEYIHILTNQFNKEVKRLVATHKSIKLFDAEAFWRTVRKAPRQFGLDNVTQACWNSTSGQTCSQPNRFQYWDTLHPTTAMHELIAQEITKVLNP</sequence>
<proteinExistence type="predicted"/>
<accession>A0A9Q3H7L8</accession>
<keyword evidence="1" id="KW-0378">Hydrolase</keyword>
<dbReference type="AlphaFoldDB" id="A0A9Q3H7L8"/>
<comment type="caution">
    <text evidence="2">The sequence shown here is derived from an EMBL/GenBank/DDBJ whole genome shotgun (WGS) entry which is preliminary data.</text>
</comment>
<gene>
    <name evidence="2" type="ORF">O181_031800</name>
</gene>
<dbReference type="Proteomes" id="UP000765509">
    <property type="component" value="Unassembled WGS sequence"/>
</dbReference>
<dbReference type="InterPro" id="IPR051058">
    <property type="entry name" value="GDSL_Est/Lipase"/>
</dbReference>
<evidence type="ECO:0008006" key="4">
    <source>
        <dbReference type="Google" id="ProtNLM"/>
    </source>
</evidence>
<keyword evidence="3" id="KW-1185">Reference proteome</keyword>
<evidence type="ECO:0000313" key="3">
    <source>
        <dbReference type="Proteomes" id="UP000765509"/>
    </source>
</evidence>
<dbReference type="GO" id="GO:0016788">
    <property type="term" value="F:hydrolase activity, acting on ester bonds"/>
    <property type="evidence" value="ECO:0007669"/>
    <property type="project" value="InterPro"/>
</dbReference>
<evidence type="ECO:0000256" key="1">
    <source>
        <dbReference type="ARBA" id="ARBA00022801"/>
    </source>
</evidence>
<dbReference type="EMBL" id="AVOT02011427">
    <property type="protein sequence ID" value="MBW0492085.1"/>
    <property type="molecule type" value="Genomic_DNA"/>
</dbReference>
<dbReference type="PANTHER" id="PTHR45648:SF22">
    <property type="entry name" value="GDSL LIPASE_ACYLHYDROLASE FAMILY PROTEIN (AFU_ORTHOLOGUE AFUA_4G14700)"/>
    <property type="match status" value="1"/>
</dbReference>
<dbReference type="PANTHER" id="PTHR45648">
    <property type="entry name" value="GDSL LIPASE/ACYLHYDROLASE FAMILY PROTEIN (AFU_ORTHOLOGUE AFUA_4G14700)"/>
    <property type="match status" value="1"/>
</dbReference>
<dbReference type="CDD" id="cd01846">
    <property type="entry name" value="fatty_acyltransferase_like"/>
    <property type="match status" value="1"/>
</dbReference>
<dbReference type="InterPro" id="IPR001087">
    <property type="entry name" value="GDSL"/>
</dbReference>
<dbReference type="Pfam" id="PF00657">
    <property type="entry name" value="Lipase_GDSL"/>
    <property type="match status" value="1"/>
</dbReference>
<dbReference type="OrthoDB" id="1600564at2759"/>
<dbReference type="SUPFAM" id="SSF52266">
    <property type="entry name" value="SGNH hydrolase"/>
    <property type="match status" value="1"/>
</dbReference>
<dbReference type="InterPro" id="IPR036514">
    <property type="entry name" value="SGNH_hydro_sf"/>
</dbReference>
<dbReference type="Gene3D" id="3.40.50.1110">
    <property type="entry name" value="SGNH hydrolase"/>
    <property type="match status" value="1"/>
</dbReference>
<protein>
    <recommendedName>
        <fullName evidence="4">Carbohydrate esterase family 16 protein</fullName>
    </recommendedName>
</protein>
<organism evidence="2 3">
    <name type="scientific">Austropuccinia psidii MF-1</name>
    <dbReference type="NCBI Taxonomy" id="1389203"/>
    <lineage>
        <taxon>Eukaryota</taxon>
        <taxon>Fungi</taxon>
        <taxon>Dikarya</taxon>
        <taxon>Basidiomycota</taxon>
        <taxon>Pucciniomycotina</taxon>
        <taxon>Pucciniomycetes</taxon>
        <taxon>Pucciniales</taxon>
        <taxon>Sphaerophragmiaceae</taxon>
        <taxon>Austropuccinia</taxon>
    </lineage>
</organism>
<reference evidence="2" key="1">
    <citation type="submission" date="2021-03" db="EMBL/GenBank/DDBJ databases">
        <title>Draft genome sequence of rust myrtle Austropuccinia psidii MF-1, a brazilian biotype.</title>
        <authorList>
            <person name="Quecine M.C."/>
            <person name="Pachon D.M.R."/>
            <person name="Bonatelli M.L."/>
            <person name="Correr F.H."/>
            <person name="Franceschini L.M."/>
            <person name="Leite T.F."/>
            <person name="Margarido G.R.A."/>
            <person name="Almeida C.A."/>
            <person name="Ferrarezi J.A."/>
            <person name="Labate C.A."/>
        </authorList>
    </citation>
    <scope>NUCLEOTIDE SEQUENCE</scope>
    <source>
        <strain evidence="2">MF-1</strain>
    </source>
</reference>